<dbReference type="OrthoDB" id="4664297at2759"/>
<keyword evidence="1" id="KW-0732">Signal</keyword>
<dbReference type="Proteomes" id="UP000275385">
    <property type="component" value="Unassembled WGS sequence"/>
</dbReference>
<reference evidence="2 3" key="1">
    <citation type="submission" date="2018-08" db="EMBL/GenBank/DDBJ databases">
        <title>Draft genome of the lignicolous fungus Coniochaeta pulveracea.</title>
        <authorList>
            <person name="Borstlap C.J."/>
            <person name="De Witt R.N."/>
            <person name="Botha A."/>
            <person name="Volschenk H."/>
        </authorList>
    </citation>
    <scope>NUCLEOTIDE SEQUENCE [LARGE SCALE GENOMIC DNA]</scope>
    <source>
        <strain evidence="2 3">CAB683</strain>
    </source>
</reference>
<evidence type="ECO:0000256" key="1">
    <source>
        <dbReference type="SAM" id="SignalP"/>
    </source>
</evidence>
<name>A0A420Y0T1_9PEZI</name>
<evidence type="ECO:0000313" key="2">
    <source>
        <dbReference type="EMBL" id="RKU41535.1"/>
    </source>
</evidence>
<feature type="signal peptide" evidence="1">
    <location>
        <begin position="1"/>
        <end position="21"/>
    </location>
</feature>
<dbReference type="EMBL" id="QVQW01000072">
    <property type="protein sequence ID" value="RKU41535.1"/>
    <property type="molecule type" value="Genomic_DNA"/>
</dbReference>
<evidence type="ECO:0000313" key="3">
    <source>
        <dbReference type="Proteomes" id="UP000275385"/>
    </source>
</evidence>
<accession>A0A420Y0T1</accession>
<keyword evidence="3" id="KW-1185">Reference proteome</keyword>
<dbReference type="AlphaFoldDB" id="A0A420Y0T1"/>
<sequence length="198" mass="21199">MNLTAITTLHLFNLLTGLTLPFQIKMSSPQTTTLSNLPLSLSAPSPPTSPPSFTVSVTNTSPNPLTILTWSTPLDPSLIQLGLVTITPSGAPAPLDIPVVMLRRRMPPPPESLVTLRPGESVERKVEIGERFAGVEELKGDGKGPLRVQVKGEWGAVWVAKKKEDVIGTESLMALGRGGKEGEVLRGAFESEVLEMEV</sequence>
<protein>
    <submittedName>
        <fullName evidence="2">Uncharacterized protein</fullName>
    </submittedName>
</protein>
<gene>
    <name evidence="2" type="ORF">DL546_000111</name>
</gene>
<dbReference type="Gene3D" id="2.60.40.2970">
    <property type="match status" value="1"/>
</dbReference>
<organism evidence="2 3">
    <name type="scientific">Coniochaeta pulveracea</name>
    <dbReference type="NCBI Taxonomy" id="177199"/>
    <lineage>
        <taxon>Eukaryota</taxon>
        <taxon>Fungi</taxon>
        <taxon>Dikarya</taxon>
        <taxon>Ascomycota</taxon>
        <taxon>Pezizomycotina</taxon>
        <taxon>Sordariomycetes</taxon>
        <taxon>Sordariomycetidae</taxon>
        <taxon>Coniochaetales</taxon>
        <taxon>Coniochaetaceae</taxon>
        <taxon>Coniochaeta</taxon>
    </lineage>
</organism>
<comment type="caution">
    <text evidence="2">The sequence shown here is derived from an EMBL/GenBank/DDBJ whole genome shotgun (WGS) entry which is preliminary data.</text>
</comment>
<feature type="chain" id="PRO_5019450638" evidence="1">
    <location>
        <begin position="22"/>
        <end position="198"/>
    </location>
</feature>
<proteinExistence type="predicted"/>